<name>A0A2R6NFS7_9APHY</name>
<keyword evidence="3" id="KW-1185">Reference proteome</keyword>
<proteinExistence type="predicted"/>
<organism evidence="2 3">
    <name type="scientific">Hermanssonia centrifuga</name>
    <dbReference type="NCBI Taxonomy" id="98765"/>
    <lineage>
        <taxon>Eukaryota</taxon>
        <taxon>Fungi</taxon>
        <taxon>Dikarya</taxon>
        <taxon>Basidiomycota</taxon>
        <taxon>Agaricomycotina</taxon>
        <taxon>Agaricomycetes</taxon>
        <taxon>Polyporales</taxon>
        <taxon>Meruliaceae</taxon>
        <taxon>Hermanssonia</taxon>
    </lineage>
</organism>
<protein>
    <submittedName>
        <fullName evidence="2">Uncharacterized protein</fullName>
    </submittedName>
</protein>
<feature type="compositionally biased region" description="Basic and acidic residues" evidence="1">
    <location>
        <begin position="352"/>
        <end position="364"/>
    </location>
</feature>
<evidence type="ECO:0000313" key="2">
    <source>
        <dbReference type="EMBL" id="PSR71223.1"/>
    </source>
</evidence>
<feature type="compositionally biased region" description="Polar residues" evidence="1">
    <location>
        <begin position="150"/>
        <end position="226"/>
    </location>
</feature>
<sequence>MSVQSLDSESEGPQATPPGSQVIQSPESQELWEQPESQELWDQLRGSQPEVYERFTRSEELAHIMYLADTFAPQALQTESQASESSQSSGCSSLPASQDTASAWATLPDTHSHSQSHDYPTSGPRSQLEDNSQSECSSDDESQASDSCQWGSQYPSATNVLSNSGPDLSIYSRSPTPTSQKSDNDSSQASGSCQWESQYPSTANVLRNSGTDSSMYSRSPTPTSEPSAMRLPDGPGWEGSWSEYESERQPQDSYQWGSQHTSATNALPNSSRDSSIYSRSPTPTLSPSAIRLPNYSAPESRPQSECFSDGDQSQDADVSSNCSEGSTTYSRSPTPTTRPSAMRLPDCPWWEGHSRPEYESERQPQDSYQWGSQHTSATNTLLNSSRASTMDSRFPTSTTHPPAAYVIAHSQSEIQVQDLWQHISALNVSPHSSRDSNIYSHSPMPTAYSPARDVIVRRFTIPITPMITADYLHASSLPLFSPLFSPFPRGTVEYYWYNPSSGTQYITPLSLNDYYIYLSSRVQSPVRQASMGSNNKFPRPSQSQSQGWNVPTSWSQDDHEAVSDEREYSECEE</sequence>
<accession>A0A2R6NFS7</accession>
<feature type="compositionally biased region" description="Polar residues" evidence="1">
    <location>
        <begin position="1"/>
        <end position="28"/>
    </location>
</feature>
<dbReference type="Proteomes" id="UP000186601">
    <property type="component" value="Unassembled WGS sequence"/>
</dbReference>
<feature type="compositionally biased region" description="Polar residues" evidence="1">
    <location>
        <begin position="117"/>
        <end position="131"/>
    </location>
</feature>
<feature type="region of interest" description="Disordered" evidence="1">
    <location>
        <begin position="77"/>
        <end position="376"/>
    </location>
</feature>
<feature type="compositionally biased region" description="Low complexity" evidence="1">
    <location>
        <begin position="270"/>
        <end position="280"/>
    </location>
</feature>
<feature type="compositionally biased region" description="Polar residues" evidence="1">
    <location>
        <begin position="251"/>
        <end position="269"/>
    </location>
</feature>
<dbReference type="EMBL" id="MLYV02001290">
    <property type="protein sequence ID" value="PSR71223.1"/>
    <property type="molecule type" value="Genomic_DNA"/>
</dbReference>
<feature type="compositionally biased region" description="Basic and acidic residues" evidence="1">
    <location>
        <begin position="556"/>
        <end position="573"/>
    </location>
</feature>
<feature type="compositionally biased region" description="Polar residues" evidence="1">
    <location>
        <begin position="301"/>
        <end position="325"/>
    </location>
</feature>
<dbReference type="AlphaFoldDB" id="A0A2R6NFS7"/>
<evidence type="ECO:0000313" key="3">
    <source>
        <dbReference type="Proteomes" id="UP000186601"/>
    </source>
</evidence>
<evidence type="ECO:0000256" key="1">
    <source>
        <dbReference type="SAM" id="MobiDB-lite"/>
    </source>
</evidence>
<reference evidence="2 3" key="1">
    <citation type="submission" date="2018-02" db="EMBL/GenBank/DDBJ databases">
        <title>Genome sequence of the basidiomycete white-rot fungus Phlebia centrifuga.</title>
        <authorList>
            <person name="Granchi Z."/>
            <person name="Peng M."/>
            <person name="de Vries R.P."/>
            <person name="Hilden K."/>
            <person name="Makela M.R."/>
            <person name="Grigoriev I."/>
            <person name="Riley R."/>
        </authorList>
    </citation>
    <scope>NUCLEOTIDE SEQUENCE [LARGE SCALE GENOMIC DNA]</scope>
    <source>
        <strain evidence="2 3">FBCC195</strain>
    </source>
</reference>
<feature type="compositionally biased region" description="Polar residues" evidence="1">
    <location>
        <begin position="529"/>
        <end position="555"/>
    </location>
</feature>
<feature type="region of interest" description="Disordered" evidence="1">
    <location>
        <begin position="529"/>
        <end position="573"/>
    </location>
</feature>
<gene>
    <name evidence="2" type="ORF">PHLCEN_2v12877</name>
</gene>
<feature type="compositionally biased region" description="Polar residues" evidence="1">
    <location>
        <begin position="365"/>
        <end position="376"/>
    </location>
</feature>
<feature type="compositionally biased region" description="Low complexity" evidence="1">
    <location>
        <begin position="77"/>
        <end position="98"/>
    </location>
</feature>
<comment type="caution">
    <text evidence="2">The sequence shown here is derived from an EMBL/GenBank/DDBJ whole genome shotgun (WGS) entry which is preliminary data.</text>
</comment>
<feature type="region of interest" description="Disordered" evidence="1">
    <location>
        <begin position="1"/>
        <end position="45"/>
    </location>
</feature>
<feature type="compositionally biased region" description="Low complexity" evidence="1">
    <location>
        <begin position="326"/>
        <end position="340"/>
    </location>
</feature>